<evidence type="ECO:0000256" key="2">
    <source>
        <dbReference type="SAM" id="SignalP"/>
    </source>
</evidence>
<gene>
    <name evidence="3" type="ORF">CEE60_08895</name>
</gene>
<protein>
    <submittedName>
        <fullName evidence="3">Uncharacterized protein</fullName>
    </submittedName>
</protein>
<keyword evidence="2" id="KW-0732">Signal</keyword>
<feature type="region of interest" description="Disordered" evidence="1">
    <location>
        <begin position="92"/>
        <end position="115"/>
    </location>
</feature>
<feature type="compositionally biased region" description="Polar residues" evidence="1">
    <location>
        <begin position="92"/>
        <end position="101"/>
    </location>
</feature>
<evidence type="ECO:0000313" key="3">
    <source>
        <dbReference type="EMBL" id="OWQ53787.1"/>
    </source>
</evidence>
<sequence>MPSPRSPAAAGLCIALLVVPWLARAQTDPPPACIEVEVNGERIRDYACFSRLLAPATASAAPTQTPGSLRIVRQPPSALGLAHRAATQQRMGNAFGISTQPQRPPPPPPPVMPGR</sequence>
<feature type="compositionally biased region" description="Pro residues" evidence="1">
    <location>
        <begin position="102"/>
        <end position="115"/>
    </location>
</feature>
<dbReference type="AlphaFoldDB" id="A0A246HM52"/>
<proteinExistence type="predicted"/>
<feature type="chain" id="PRO_5013213070" evidence="2">
    <location>
        <begin position="26"/>
        <end position="115"/>
    </location>
</feature>
<dbReference type="EMBL" id="NIVS01000020">
    <property type="protein sequence ID" value="OWQ53787.1"/>
    <property type="molecule type" value="Genomic_DNA"/>
</dbReference>
<dbReference type="Proteomes" id="UP000198157">
    <property type="component" value="Unassembled WGS sequence"/>
</dbReference>
<evidence type="ECO:0000313" key="4">
    <source>
        <dbReference type="Proteomes" id="UP000198157"/>
    </source>
</evidence>
<feature type="signal peptide" evidence="2">
    <location>
        <begin position="1"/>
        <end position="25"/>
    </location>
</feature>
<accession>A0A246HM52</accession>
<organism evidence="3 4">
    <name type="scientific">Stenotrophomonas maltophilia</name>
    <name type="common">Pseudomonas maltophilia</name>
    <name type="synonym">Xanthomonas maltophilia</name>
    <dbReference type="NCBI Taxonomy" id="40324"/>
    <lineage>
        <taxon>Bacteria</taxon>
        <taxon>Pseudomonadati</taxon>
        <taxon>Pseudomonadota</taxon>
        <taxon>Gammaproteobacteria</taxon>
        <taxon>Lysobacterales</taxon>
        <taxon>Lysobacteraceae</taxon>
        <taxon>Stenotrophomonas</taxon>
        <taxon>Stenotrophomonas maltophilia group</taxon>
    </lineage>
</organism>
<evidence type="ECO:0000256" key="1">
    <source>
        <dbReference type="SAM" id="MobiDB-lite"/>
    </source>
</evidence>
<comment type="caution">
    <text evidence="3">The sequence shown here is derived from an EMBL/GenBank/DDBJ whole genome shotgun (WGS) entry which is preliminary data.</text>
</comment>
<reference evidence="3 4" key="1">
    <citation type="submission" date="2017-06" db="EMBL/GenBank/DDBJ databases">
        <authorList>
            <person name="Kim H.J."/>
            <person name="Triplett B.A."/>
        </authorList>
    </citation>
    <scope>NUCLEOTIDE SEQUENCE [LARGE SCALE GENOMIC DNA]</scope>
    <source>
        <strain evidence="3 4">13146</strain>
    </source>
</reference>
<name>A0A246HM52_STEMA</name>
<dbReference type="OrthoDB" id="6025249at2"/>